<gene>
    <name evidence="1" type="ORF">ACFY05_26770</name>
</gene>
<proteinExistence type="predicted"/>
<keyword evidence="2" id="KW-1185">Reference proteome</keyword>
<reference evidence="1 2" key="1">
    <citation type="submission" date="2024-10" db="EMBL/GenBank/DDBJ databases">
        <title>The Natural Products Discovery Center: Release of the First 8490 Sequenced Strains for Exploring Actinobacteria Biosynthetic Diversity.</title>
        <authorList>
            <person name="Kalkreuter E."/>
            <person name="Kautsar S.A."/>
            <person name="Yang D."/>
            <person name="Bader C.D."/>
            <person name="Teijaro C.N."/>
            <person name="Fluegel L."/>
            <person name="Davis C.M."/>
            <person name="Simpson J.R."/>
            <person name="Lauterbach L."/>
            <person name="Steele A.D."/>
            <person name="Gui C."/>
            <person name="Meng S."/>
            <person name="Li G."/>
            <person name="Viehrig K."/>
            <person name="Ye F."/>
            <person name="Su P."/>
            <person name="Kiefer A.F."/>
            <person name="Nichols A."/>
            <person name="Cepeda A.J."/>
            <person name="Yan W."/>
            <person name="Fan B."/>
            <person name="Jiang Y."/>
            <person name="Adhikari A."/>
            <person name="Zheng C.-J."/>
            <person name="Schuster L."/>
            <person name="Cowan T.M."/>
            <person name="Smanski M.J."/>
            <person name="Chevrette M.G."/>
            <person name="De Carvalho L.P.S."/>
            <person name="Shen B."/>
        </authorList>
    </citation>
    <scope>NUCLEOTIDE SEQUENCE [LARGE SCALE GENOMIC DNA]</scope>
    <source>
        <strain evidence="1 2">NPDC001281</strain>
    </source>
</reference>
<name>A0ABW6VB71_MICFU</name>
<evidence type="ECO:0000313" key="1">
    <source>
        <dbReference type="EMBL" id="MFF4776470.1"/>
    </source>
</evidence>
<organism evidence="1 2">
    <name type="scientific">Microtetraspora fusca</name>
    <dbReference type="NCBI Taxonomy" id="1997"/>
    <lineage>
        <taxon>Bacteria</taxon>
        <taxon>Bacillati</taxon>
        <taxon>Actinomycetota</taxon>
        <taxon>Actinomycetes</taxon>
        <taxon>Streptosporangiales</taxon>
        <taxon>Streptosporangiaceae</taxon>
        <taxon>Microtetraspora</taxon>
    </lineage>
</organism>
<sequence>MATRARRQEQFIHLVRLSWDLATLGMATSLVLPPDGPPVLDIMRTTGRPFRVQVIRRSHGWVFSWRPSWSRFWRQGEWVWALDEHAAAKIKAAVTV</sequence>
<protein>
    <submittedName>
        <fullName evidence="1">Uncharacterized protein</fullName>
    </submittedName>
</protein>
<evidence type="ECO:0000313" key="2">
    <source>
        <dbReference type="Proteomes" id="UP001602119"/>
    </source>
</evidence>
<dbReference type="EMBL" id="JBIAXI010000017">
    <property type="protein sequence ID" value="MFF4776470.1"/>
    <property type="molecule type" value="Genomic_DNA"/>
</dbReference>
<dbReference type="Proteomes" id="UP001602119">
    <property type="component" value="Unassembled WGS sequence"/>
</dbReference>
<accession>A0ABW6VB71</accession>
<dbReference type="RefSeq" id="WP_387344848.1">
    <property type="nucleotide sequence ID" value="NZ_JBIAXI010000017.1"/>
</dbReference>
<comment type="caution">
    <text evidence="1">The sequence shown here is derived from an EMBL/GenBank/DDBJ whole genome shotgun (WGS) entry which is preliminary data.</text>
</comment>